<evidence type="ECO:0000313" key="2">
    <source>
        <dbReference type="Proteomes" id="UP000515514"/>
    </source>
</evidence>
<evidence type="ECO:0000313" key="1">
    <source>
        <dbReference type="EMBL" id="QNJ99123.1"/>
    </source>
</evidence>
<keyword evidence="2" id="KW-1185">Reference proteome</keyword>
<name>A0A7G8PXQ7_9FLAO</name>
<sequence>MKSIFNIFSVFAICSTVSLMYGQPKNNYHNDNFIIQSALVTHHSDLGITVWEITVSGEAGKTMPNPVGRLDGAPVLGYVFPTSLSPTDVGFNQTDGIVALALTSHPDFDDTPLWDENSDSVYDNDGIVWHPHWVILIKDDRVEGGFSVKQFKKEDDAVKLPPTNPGMPMYMDSPGFPVTTNMQRIKVVVPDYRMNNRTDFKYDAVSAFMQVNTSNSELPMLGVYQVFSVASGDLSLPYSVKQ</sequence>
<gene>
    <name evidence="1" type="ORF">ALE3EI_2594</name>
</gene>
<dbReference type="RefSeq" id="WP_233279971.1">
    <property type="nucleotide sequence ID" value="NZ_CP052909.1"/>
</dbReference>
<accession>A0A7G8PXQ7</accession>
<protein>
    <submittedName>
        <fullName evidence="1">Uncharacterized protein</fullName>
    </submittedName>
</protein>
<dbReference type="KEGG" id="alti:ALE3EI_2594"/>
<proteinExistence type="predicted"/>
<reference evidence="1 2" key="1">
    <citation type="submission" date="2020-04" db="EMBL/GenBank/DDBJ databases">
        <title>Genome sequence of Altibacter aquimarinus strain ALE3EI.</title>
        <authorList>
            <person name="Oh H.-M."/>
            <person name="Jang D."/>
        </authorList>
    </citation>
    <scope>NUCLEOTIDE SEQUENCE [LARGE SCALE GENOMIC DNA]</scope>
    <source>
        <strain evidence="1 2">ALE3EI</strain>
    </source>
</reference>
<dbReference type="Proteomes" id="UP000515514">
    <property type="component" value="Chromosome"/>
</dbReference>
<dbReference type="EMBL" id="CP052909">
    <property type="protein sequence ID" value="QNJ99123.1"/>
    <property type="molecule type" value="Genomic_DNA"/>
</dbReference>
<dbReference type="AlphaFoldDB" id="A0A7G8PXQ7"/>
<organism evidence="1 2">
    <name type="scientific">Constantimarinum furrinae</name>
    <dbReference type="NCBI Taxonomy" id="2562285"/>
    <lineage>
        <taxon>Bacteria</taxon>
        <taxon>Pseudomonadati</taxon>
        <taxon>Bacteroidota</taxon>
        <taxon>Flavobacteriia</taxon>
        <taxon>Flavobacteriales</taxon>
        <taxon>Flavobacteriaceae</taxon>
        <taxon>Altibacter/Constantimarinum group</taxon>
        <taxon>Constantimarinum</taxon>
    </lineage>
</organism>